<dbReference type="InterPro" id="IPR029039">
    <property type="entry name" value="Flavoprotein-like_sf"/>
</dbReference>
<dbReference type="PROSITE" id="PS00201">
    <property type="entry name" value="FLAVODOXIN"/>
    <property type="match status" value="1"/>
</dbReference>
<reference evidence="2 3" key="1">
    <citation type="submission" date="2023-04" db="EMBL/GenBank/DDBJ databases">
        <title>Klugiella caeni sp. nov. isolated from the sludge of biochemical tank.</title>
        <authorList>
            <person name="Geng K."/>
        </authorList>
    </citation>
    <scope>NUCLEOTIDE SEQUENCE [LARGE SCALE GENOMIC DNA]</scope>
    <source>
        <strain evidence="2 3">YN-L-19</strain>
    </source>
</reference>
<dbReference type="GO" id="GO:0010181">
    <property type="term" value="F:FMN binding"/>
    <property type="evidence" value="ECO:0007669"/>
    <property type="project" value="InterPro"/>
</dbReference>
<dbReference type="EMBL" id="JASATX010000005">
    <property type="protein sequence ID" value="MDI2099511.1"/>
    <property type="molecule type" value="Genomic_DNA"/>
</dbReference>
<evidence type="ECO:0000313" key="3">
    <source>
        <dbReference type="Proteomes" id="UP001321506"/>
    </source>
</evidence>
<protein>
    <submittedName>
        <fullName evidence="2">Flavodoxin domain-containing protein</fullName>
    </submittedName>
</protein>
<dbReference type="RefSeq" id="WP_281489304.1">
    <property type="nucleotide sequence ID" value="NZ_JASATX010000005.1"/>
</dbReference>
<proteinExistence type="predicted"/>
<dbReference type="AlphaFoldDB" id="A0AAW6T8S4"/>
<comment type="caution">
    <text evidence="2">The sequence shown here is derived from an EMBL/GenBank/DDBJ whole genome shotgun (WGS) entry which is preliminary data.</text>
</comment>
<evidence type="ECO:0000259" key="1">
    <source>
        <dbReference type="PROSITE" id="PS50902"/>
    </source>
</evidence>
<name>A0AAW6T8S4_9MICO</name>
<dbReference type="Proteomes" id="UP001321506">
    <property type="component" value="Unassembled WGS sequence"/>
</dbReference>
<dbReference type="InterPro" id="IPR026816">
    <property type="entry name" value="Flavodoxin_dom"/>
</dbReference>
<sequence>MTAVVLYESMFGNTRRIAEAIAEGLSPVTAVTVEPCSRGGGADADLVVLGAPTHAHTLPRPESRKEAARWADDPEQHLTLEPEATASGVREWLEQLTTPPEAWAAFGTRVDIPRMFAGDASAGIQRRLRRLGSDPIAESECFVVTTKNTLVDGELERAREWGRSLGEHVFAPLVAE</sequence>
<organism evidence="2 3">
    <name type="scientific">Ruicaihuangia caeni</name>
    <dbReference type="NCBI Taxonomy" id="3042517"/>
    <lineage>
        <taxon>Bacteria</taxon>
        <taxon>Bacillati</taxon>
        <taxon>Actinomycetota</taxon>
        <taxon>Actinomycetes</taxon>
        <taxon>Micrococcales</taxon>
        <taxon>Microbacteriaceae</taxon>
        <taxon>Ruicaihuangia</taxon>
    </lineage>
</organism>
<accession>A0AAW6T8S4</accession>
<dbReference type="InterPro" id="IPR001226">
    <property type="entry name" value="Flavodoxin_CS"/>
</dbReference>
<dbReference type="Pfam" id="PF12724">
    <property type="entry name" value="Flavodoxin_5"/>
    <property type="match status" value="1"/>
</dbReference>
<dbReference type="GO" id="GO:0009055">
    <property type="term" value="F:electron transfer activity"/>
    <property type="evidence" value="ECO:0007669"/>
    <property type="project" value="InterPro"/>
</dbReference>
<dbReference type="Gene3D" id="3.40.50.360">
    <property type="match status" value="1"/>
</dbReference>
<evidence type="ECO:0000313" key="2">
    <source>
        <dbReference type="EMBL" id="MDI2099511.1"/>
    </source>
</evidence>
<dbReference type="InterPro" id="IPR008254">
    <property type="entry name" value="Flavodoxin/NO_synth"/>
</dbReference>
<dbReference type="SUPFAM" id="SSF52218">
    <property type="entry name" value="Flavoproteins"/>
    <property type="match status" value="1"/>
</dbReference>
<dbReference type="PROSITE" id="PS50902">
    <property type="entry name" value="FLAVODOXIN_LIKE"/>
    <property type="match status" value="1"/>
</dbReference>
<feature type="domain" description="Flavodoxin-like" evidence="1">
    <location>
        <begin position="3"/>
        <end position="166"/>
    </location>
</feature>
<gene>
    <name evidence="2" type="ORF">QF206_11105</name>
</gene>
<keyword evidence="3" id="KW-1185">Reference proteome</keyword>